<proteinExistence type="predicted"/>
<dbReference type="Proteomes" id="UP000887013">
    <property type="component" value="Unassembled WGS sequence"/>
</dbReference>
<protein>
    <submittedName>
        <fullName evidence="1">Uncharacterized protein</fullName>
    </submittedName>
</protein>
<accession>A0A8X6QGI7</accession>
<reference evidence="1" key="1">
    <citation type="submission" date="2020-08" db="EMBL/GenBank/DDBJ databases">
        <title>Multicomponent nature underlies the extraordinary mechanical properties of spider dragline silk.</title>
        <authorList>
            <person name="Kono N."/>
            <person name="Nakamura H."/>
            <person name="Mori M."/>
            <person name="Yoshida Y."/>
            <person name="Ohtoshi R."/>
            <person name="Malay A.D."/>
            <person name="Moran D.A.P."/>
            <person name="Tomita M."/>
            <person name="Numata K."/>
            <person name="Arakawa K."/>
        </authorList>
    </citation>
    <scope>NUCLEOTIDE SEQUENCE</scope>
</reference>
<feature type="non-terminal residue" evidence="1">
    <location>
        <position position="1"/>
    </location>
</feature>
<keyword evidence="2" id="KW-1185">Reference proteome</keyword>
<sequence>VRNLEDISMKEERKWRQEKLINMGEIQRYCYMEVGKSIRRELWTNTDG</sequence>
<name>A0A8X6QGI7_NEPPI</name>
<gene>
    <name evidence="1" type="ORF">NPIL_329861</name>
</gene>
<comment type="caution">
    <text evidence="1">The sequence shown here is derived from an EMBL/GenBank/DDBJ whole genome shotgun (WGS) entry which is preliminary data.</text>
</comment>
<dbReference type="AlphaFoldDB" id="A0A8X6QGI7"/>
<evidence type="ECO:0000313" key="1">
    <source>
        <dbReference type="EMBL" id="GFU17905.1"/>
    </source>
</evidence>
<dbReference type="EMBL" id="BMAW01126694">
    <property type="protein sequence ID" value="GFU17905.1"/>
    <property type="molecule type" value="Genomic_DNA"/>
</dbReference>
<evidence type="ECO:0000313" key="2">
    <source>
        <dbReference type="Proteomes" id="UP000887013"/>
    </source>
</evidence>
<organism evidence="1 2">
    <name type="scientific">Nephila pilipes</name>
    <name type="common">Giant wood spider</name>
    <name type="synonym">Nephila maculata</name>
    <dbReference type="NCBI Taxonomy" id="299642"/>
    <lineage>
        <taxon>Eukaryota</taxon>
        <taxon>Metazoa</taxon>
        <taxon>Ecdysozoa</taxon>
        <taxon>Arthropoda</taxon>
        <taxon>Chelicerata</taxon>
        <taxon>Arachnida</taxon>
        <taxon>Araneae</taxon>
        <taxon>Araneomorphae</taxon>
        <taxon>Entelegynae</taxon>
        <taxon>Araneoidea</taxon>
        <taxon>Nephilidae</taxon>
        <taxon>Nephila</taxon>
    </lineage>
</organism>